<evidence type="ECO:0000259" key="1">
    <source>
        <dbReference type="PROSITE" id="PS51184"/>
    </source>
</evidence>
<organism evidence="2 3">
    <name type="scientific">Xenorhabdus anantnagensis</name>
    <dbReference type="NCBI Taxonomy" id="3025875"/>
    <lineage>
        <taxon>Bacteria</taxon>
        <taxon>Pseudomonadati</taxon>
        <taxon>Pseudomonadota</taxon>
        <taxon>Gammaproteobacteria</taxon>
        <taxon>Enterobacterales</taxon>
        <taxon>Morganellaceae</taxon>
        <taxon>Xenorhabdus</taxon>
    </lineage>
</organism>
<accession>A0ABT5LVI7</accession>
<dbReference type="Proteomes" id="UP001220225">
    <property type="component" value="Unassembled WGS sequence"/>
</dbReference>
<dbReference type="PANTHER" id="PTHR12480">
    <property type="entry name" value="ARGININE DEMETHYLASE AND LYSYL-HYDROXYLASE JMJD"/>
    <property type="match status" value="1"/>
</dbReference>
<evidence type="ECO:0000313" key="3">
    <source>
        <dbReference type="Proteomes" id="UP001220225"/>
    </source>
</evidence>
<dbReference type="EMBL" id="JAQRFN010000010">
    <property type="protein sequence ID" value="MDC9597094.1"/>
    <property type="molecule type" value="Genomic_DNA"/>
</dbReference>
<name>A0ABT5LVI7_9GAMM</name>
<proteinExistence type="predicted"/>
<gene>
    <name evidence="2" type="ORF">PSI14_09540</name>
</gene>
<keyword evidence="3" id="KW-1185">Reference proteome</keyword>
<dbReference type="Gene3D" id="2.60.120.650">
    <property type="entry name" value="Cupin"/>
    <property type="match status" value="1"/>
</dbReference>
<feature type="domain" description="JmjC" evidence="1">
    <location>
        <begin position="96"/>
        <end position="226"/>
    </location>
</feature>
<dbReference type="SMART" id="SM00558">
    <property type="entry name" value="JmjC"/>
    <property type="match status" value="1"/>
</dbReference>
<dbReference type="InterPro" id="IPR003347">
    <property type="entry name" value="JmjC_dom"/>
</dbReference>
<dbReference type="InterPro" id="IPR050910">
    <property type="entry name" value="JMJD6_ArgDemeth/LysHydrox"/>
</dbReference>
<sequence length="248" mass="28366">MTTHHDFDDTKPALLSLPIFDTLPYRSASDFFRQFGEVVIEVTDKQGDFVKNTPLSNLARWWESATEISSEAILNGHVAHWPIHKKCRSAALQKVIDTVTEQLIESSPNLGCILDLYDFEQIPRFAWAIIGPGTMSVKAHQDMFGTASWNLLFSGKKEWLFWEPDVPAAERAMPSFQFEQNPGEMVWIPENWWHSVTYKDSSICFSKNLVLRRSVDSILASMNIKAPKYSHVLQAILLTEQKRKTHAK</sequence>
<dbReference type="SUPFAM" id="SSF51197">
    <property type="entry name" value="Clavaminate synthase-like"/>
    <property type="match status" value="1"/>
</dbReference>
<dbReference type="Pfam" id="PF02373">
    <property type="entry name" value="JmjC"/>
    <property type="match status" value="1"/>
</dbReference>
<comment type="caution">
    <text evidence="2">The sequence shown here is derived from an EMBL/GenBank/DDBJ whole genome shotgun (WGS) entry which is preliminary data.</text>
</comment>
<dbReference type="PROSITE" id="PS51184">
    <property type="entry name" value="JMJC"/>
    <property type="match status" value="1"/>
</dbReference>
<evidence type="ECO:0000313" key="2">
    <source>
        <dbReference type="EMBL" id="MDC9597094.1"/>
    </source>
</evidence>
<reference evidence="2 3" key="1">
    <citation type="submission" date="2023-02" db="EMBL/GenBank/DDBJ databases">
        <title>Entomopathogenic bacteria.</title>
        <authorList>
            <person name="Machado R.A."/>
        </authorList>
    </citation>
    <scope>NUCLEOTIDE SEQUENCE [LARGE SCALE GENOMIC DNA]</scope>
    <source>
        <strain evidence="2 3">XENO-2</strain>
    </source>
</reference>
<dbReference type="RefSeq" id="WP_273575682.1">
    <property type="nucleotide sequence ID" value="NZ_JAQRFN010000010.1"/>
</dbReference>
<protein>
    <recommendedName>
        <fullName evidence="1">JmjC domain-containing protein</fullName>
    </recommendedName>
</protein>